<dbReference type="EMBL" id="OJIN01000050">
    <property type="protein sequence ID" value="SPD72642.1"/>
    <property type="molecule type" value="Genomic_DNA"/>
</dbReference>
<dbReference type="AlphaFoldDB" id="A0A445MT93"/>
<evidence type="ECO:0000313" key="1">
    <source>
        <dbReference type="EMBL" id="SPD72642.1"/>
    </source>
</evidence>
<protein>
    <submittedName>
        <fullName evidence="1">Uncharacterized protein</fullName>
    </submittedName>
</protein>
<organism evidence="1">
    <name type="scientific">uncultured Desulfobacterium sp</name>
    <dbReference type="NCBI Taxonomy" id="201089"/>
    <lineage>
        <taxon>Bacteria</taxon>
        <taxon>Pseudomonadati</taxon>
        <taxon>Thermodesulfobacteriota</taxon>
        <taxon>Desulfobacteria</taxon>
        <taxon>Desulfobacterales</taxon>
        <taxon>Desulfobacteriaceae</taxon>
        <taxon>Desulfobacterium</taxon>
        <taxon>environmental samples</taxon>
    </lineage>
</organism>
<accession>A0A445MT93</accession>
<name>A0A445MT93_9BACT</name>
<gene>
    <name evidence="1" type="ORF">PITCH_A1430026</name>
</gene>
<sequence length="47" mass="5153">MPPDVIVNSVTDAGAAMGQIKREMTSSRGKMDIFNPDNRALMNHHVV</sequence>
<proteinExistence type="predicted"/>
<reference evidence="1" key="1">
    <citation type="submission" date="2018-01" db="EMBL/GenBank/DDBJ databases">
        <authorList>
            <person name="Regsiter A."/>
            <person name="William W."/>
        </authorList>
    </citation>
    <scope>NUCLEOTIDE SEQUENCE</scope>
    <source>
        <strain evidence="1">TRIP AH-1</strain>
    </source>
</reference>